<dbReference type="Proteomes" id="UP000005038">
    <property type="component" value="Unassembled WGS sequence"/>
</dbReference>
<dbReference type="AlphaFoldDB" id="H5TSK2"/>
<sequence length="100" mass="11152">MSSDTVTITNSAIKVRDMYTATYVPADDDPKGCDWVDTIISDVDYRTAYRAVLRHARGTFAVITGRHTNEHTSTHERWFVCDCGQNGAYLIASTDETKCA</sequence>
<accession>H5TSK2</accession>
<dbReference type="STRING" id="1108044.GOOTI_221_00030"/>
<dbReference type="EMBL" id="BAFB01000221">
    <property type="protein sequence ID" value="GAB36460.1"/>
    <property type="molecule type" value="Genomic_DNA"/>
</dbReference>
<keyword evidence="2" id="KW-1185">Reference proteome</keyword>
<reference evidence="1" key="1">
    <citation type="submission" date="2012-02" db="EMBL/GenBank/DDBJ databases">
        <title>Whole genome shotgun sequence of Gordonia otitidis NBRC 100426.</title>
        <authorList>
            <person name="Yoshida I."/>
            <person name="Hosoyama A."/>
            <person name="Tsuchikane K."/>
            <person name="Katsumata H."/>
            <person name="Yamazaki S."/>
            <person name="Fujita N."/>
        </authorList>
    </citation>
    <scope>NUCLEOTIDE SEQUENCE [LARGE SCALE GENOMIC DNA]</scope>
    <source>
        <strain evidence="1">NBRC 100426</strain>
    </source>
</reference>
<gene>
    <name evidence="1" type="ORF">GOOTI_221_00030</name>
</gene>
<comment type="caution">
    <text evidence="1">The sequence shown here is derived from an EMBL/GenBank/DDBJ whole genome shotgun (WGS) entry which is preliminary data.</text>
</comment>
<evidence type="ECO:0000313" key="1">
    <source>
        <dbReference type="EMBL" id="GAB36460.1"/>
    </source>
</evidence>
<proteinExistence type="predicted"/>
<organism evidence="1 2">
    <name type="scientific">Gordonia otitidis (strain DSM 44809 / CCUG 52243 / JCM 12355 / NBRC 100426 / IFM 10032)</name>
    <dbReference type="NCBI Taxonomy" id="1108044"/>
    <lineage>
        <taxon>Bacteria</taxon>
        <taxon>Bacillati</taxon>
        <taxon>Actinomycetota</taxon>
        <taxon>Actinomycetes</taxon>
        <taxon>Mycobacteriales</taxon>
        <taxon>Gordoniaceae</taxon>
        <taxon>Gordonia</taxon>
    </lineage>
</organism>
<name>H5TSK2_GORO1</name>
<protein>
    <submittedName>
        <fullName evidence="1">Uncharacterized protein</fullName>
    </submittedName>
</protein>
<evidence type="ECO:0000313" key="2">
    <source>
        <dbReference type="Proteomes" id="UP000005038"/>
    </source>
</evidence>